<feature type="compositionally biased region" description="Low complexity" evidence="1">
    <location>
        <begin position="264"/>
        <end position="278"/>
    </location>
</feature>
<organism evidence="3 4">
    <name type="scientific">Lactarius akahatsu</name>
    <dbReference type="NCBI Taxonomy" id="416441"/>
    <lineage>
        <taxon>Eukaryota</taxon>
        <taxon>Fungi</taxon>
        <taxon>Dikarya</taxon>
        <taxon>Basidiomycota</taxon>
        <taxon>Agaricomycotina</taxon>
        <taxon>Agaricomycetes</taxon>
        <taxon>Russulales</taxon>
        <taxon>Russulaceae</taxon>
        <taxon>Lactarius</taxon>
    </lineage>
</organism>
<proteinExistence type="predicted"/>
<feature type="region of interest" description="Disordered" evidence="1">
    <location>
        <begin position="509"/>
        <end position="536"/>
    </location>
</feature>
<evidence type="ECO:0000313" key="3">
    <source>
        <dbReference type="EMBL" id="KAH8982588.1"/>
    </source>
</evidence>
<accession>A0AAD4Q9H2</accession>
<keyword evidence="2" id="KW-0472">Membrane</keyword>
<name>A0AAD4Q9H2_9AGAM</name>
<dbReference type="Proteomes" id="UP001201163">
    <property type="component" value="Unassembled WGS sequence"/>
</dbReference>
<evidence type="ECO:0000256" key="2">
    <source>
        <dbReference type="SAM" id="Phobius"/>
    </source>
</evidence>
<feature type="region of interest" description="Disordered" evidence="1">
    <location>
        <begin position="217"/>
        <end position="237"/>
    </location>
</feature>
<protein>
    <submittedName>
        <fullName evidence="3">Uncharacterized protein</fullName>
    </submittedName>
</protein>
<dbReference type="EMBL" id="JAKELL010000098">
    <property type="protein sequence ID" value="KAH8982588.1"/>
    <property type="molecule type" value="Genomic_DNA"/>
</dbReference>
<evidence type="ECO:0000256" key="1">
    <source>
        <dbReference type="SAM" id="MobiDB-lite"/>
    </source>
</evidence>
<feature type="region of interest" description="Disordered" evidence="1">
    <location>
        <begin position="257"/>
        <end position="291"/>
    </location>
</feature>
<feature type="compositionally biased region" description="Polar residues" evidence="1">
    <location>
        <begin position="327"/>
        <end position="349"/>
    </location>
</feature>
<keyword evidence="2" id="KW-1133">Transmembrane helix</keyword>
<reference evidence="3" key="1">
    <citation type="submission" date="2022-01" db="EMBL/GenBank/DDBJ databases">
        <title>Comparative genomics reveals a dynamic genome evolution in the ectomycorrhizal milk-cap (Lactarius) mushrooms.</title>
        <authorList>
            <consortium name="DOE Joint Genome Institute"/>
            <person name="Lebreton A."/>
            <person name="Tang N."/>
            <person name="Kuo A."/>
            <person name="LaButti K."/>
            <person name="Drula E."/>
            <person name="Barry K."/>
            <person name="Clum A."/>
            <person name="Lipzen A."/>
            <person name="Mousain D."/>
            <person name="Ng V."/>
            <person name="Wang R."/>
            <person name="Wang X."/>
            <person name="Dai Y."/>
            <person name="Henrissat B."/>
            <person name="Grigoriev I.V."/>
            <person name="Guerin-Laguette A."/>
            <person name="Yu F."/>
            <person name="Martin F.M."/>
        </authorList>
    </citation>
    <scope>NUCLEOTIDE SEQUENCE</scope>
    <source>
        <strain evidence="3">QP</strain>
    </source>
</reference>
<feature type="region of interest" description="Disordered" evidence="1">
    <location>
        <begin position="113"/>
        <end position="186"/>
    </location>
</feature>
<keyword evidence="2" id="KW-0812">Transmembrane</keyword>
<feature type="transmembrane region" description="Helical" evidence="2">
    <location>
        <begin position="558"/>
        <end position="579"/>
    </location>
</feature>
<gene>
    <name evidence="3" type="ORF">EDB92DRAFT_1893752</name>
</gene>
<comment type="caution">
    <text evidence="3">The sequence shown here is derived from an EMBL/GenBank/DDBJ whole genome shotgun (WGS) entry which is preliminary data.</text>
</comment>
<dbReference type="AlphaFoldDB" id="A0AAD4Q9H2"/>
<feature type="region of interest" description="Disordered" evidence="1">
    <location>
        <begin position="325"/>
        <end position="352"/>
    </location>
</feature>
<feature type="compositionally biased region" description="Pro residues" evidence="1">
    <location>
        <begin position="1"/>
        <end position="11"/>
    </location>
</feature>
<feature type="region of interest" description="Disordered" evidence="1">
    <location>
        <begin position="1"/>
        <end position="30"/>
    </location>
</feature>
<feature type="compositionally biased region" description="Low complexity" evidence="1">
    <location>
        <begin position="128"/>
        <end position="140"/>
    </location>
</feature>
<keyword evidence="4" id="KW-1185">Reference proteome</keyword>
<evidence type="ECO:0000313" key="4">
    <source>
        <dbReference type="Proteomes" id="UP001201163"/>
    </source>
</evidence>
<sequence>MSQPEDPPTPSDPSSSSQHRPRASLSTSASGIADSTISFTTYATGITDGSLCLSQFPPPPVEIPVSPVTDRFLHSPARSTFTITTPRLSAPSTEWGLPSPARSTFSIASRRTVGPALPSPARSTFTVTAPAPATLRAPTTSSVPQPSGLNREVIDEGFPPDHSPPHPDPRVRPRSPASQVRAGKLSPYDWHEGSSIISVDPTEERMLSTSFITGLLSSPTSVNASRDASDPQSSRLSFQVDTGSLVSEMFYPPPSRYHDSGVGSSRFPPSSYPFAPSSEGPDSHFNGENDTIASYDGYADIAQPGSALTRKVSVVGMAQATLRHVPSATSVPESVHEQSQATYSSTSPLNPHPPSAFSTSMDGARHTDLQTADVRPLIGALRPLTPGTPEHRASMKLSAKRQRRVSALSTKTMKSHVSSLISSAGQRTARAARTVVEWMRIKPLPPVPTIPDISLYQEQEHRRMEGSVPLPQLAERADRLNAMLDSGHLPDDGLGSPGSEKVAPSRAYASGLGMTSGSRRRQSMTFPSGREVESPYGPAKAKSRLFLKRPISRNKIKLFVGIFVAFLLVLIGVIVGVTVGHKRTHTPRCPANRTGNACDLDSTCVCVSTQCNVLAQSLVNLIPFVNDQFHANFTPVVVANAMSSSRASALSSDCAAQARVIDVSPALDSQTVPNRTAWAQSTLLWSFVLSQNTSSVGRLRDFITEADWRSLPGDGAVTGQSSKFSTTQLGYVFNFAAQTISEPAVSFIPDGQPSSSQLAEMSNTARITLDRMYTFASASSTIRSTAMGNYWQYILQQDPNNYLKFVSLLISSPILLPFDANGKAGNTPISSLLTNSTSAPFPPPLSCYPSLATSQLALISNLETSVFGLSAPTAQTSFNNSCYADRPIYGVLDVLHLRLPFRDSQTGTAKQAAILSRDATPRVVVYNGQALSGLPNSNVSSIPTADPRRFGTLNHINHVLLDFFEAIPDPNVAIQFVNFVLSSAVTPPSSDTLLGQSLNTIPTLEVAIFGSVTPPDVKGVVSSFATPSGGLFFGSDNALAVRDWALVGAQTSVTWTEFANSPEIVNDKSFTDTAFNQVWDPAFLYFHFSTNATVDVGNITAAFTAVNKFTST</sequence>